<keyword evidence="8 20" id="KW-0444">Lipid biosynthesis</keyword>
<evidence type="ECO:0000256" key="8">
    <source>
        <dbReference type="ARBA" id="ARBA00022516"/>
    </source>
</evidence>
<dbReference type="PIRSF" id="PIRSF028840">
    <property type="entry name" value="Mmp37"/>
    <property type="match status" value="1"/>
</dbReference>
<gene>
    <name evidence="21" type="primary">TAMM41</name>
    <name evidence="21" type="ORF">OS493_006837</name>
</gene>
<dbReference type="PANTHER" id="PTHR13619">
    <property type="entry name" value="PHOSPHATIDATE CYTIDYLYLTRANSFERASE, MITOCHONDRIAL"/>
    <property type="match status" value="1"/>
</dbReference>
<dbReference type="Pfam" id="PF09139">
    <property type="entry name" value="Tam41_Mmp37"/>
    <property type="match status" value="1"/>
</dbReference>
<evidence type="ECO:0000256" key="12">
    <source>
        <dbReference type="ARBA" id="ARBA00022842"/>
    </source>
</evidence>
<keyword evidence="12 20" id="KW-0460">Magnesium</keyword>
<comment type="caution">
    <text evidence="21">The sequence shown here is derived from an EMBL/GenBank/DDBJ whole genome shotgun (WGS) entry which is preliminary data.</text>
</comment>
<organism evidence="21 22">
    <name type="scientific">Desmophyllum pertusum</name>
    <dbReference type="NCBI Taxonomy" id="174260"/>
    <lineage>
        <taxon>Eukaryota</taxon>
        <taxon>Metazoa</taxon>
        <taxon>Cnidaria</taxon>
        <taxon>Anthozoa</taxon>
        <taxon>Hexacorallia</taxon>
        <taxon>Scleractinia</taxon>
        <taxon>Caryophylliina</taxon>
        <taxon>Caryophylliidae</taxon>
        <taxon>Desmophyllum</taxon>
    </lineage>
</organism>
<evidence type="ECO:0000256" key="7">
    <source>
        <dbReference type="ARBA" id="ARBA00018337"/>
    </source>
</evidence>
<reference evidence="21" key="1">
    <citation type="submission" date="2023-01" db="EMBL/GenBank/DDBJ databases">
        <title>Genome assembly of the deep-sea coral Lophelia pertusa.</title>
        <authorList>
            <person name="Herrera S."/>
            <person name="Cordes E."/>
        </authorList>
    </citation>
    <scope>NUCLEOTIDE SEQUENCE</scope>
    <source>
        <strain evidence="21">USNM1676648</strain>
        <tissue evidence="21">Polyp</tissue>
    </source>
</reference>
<sequence>MLDFVFVLENARKWHEDNMYSKHHPHHYSSIRWLGSRALVPLQDKLGAGVYYNTLVPMEGRTIKYGTVSRENFLLDLNDWQWLYLAGRLHKPIQVLQQPHGEDIVSALKRNLNSAVTAALLCLPEYFTEEELFLSIAGLSYAGDFRMVVGENKSKVQNIVSSSFESFQELYKPIILNNSQLHFNSSSGKYHQNQESDVIFSRLMSLPRNLQQKVARAVGSKGVEPSLIESALHKASQDRVNCPQLVQKGVTSIVKRSSITQSVKGVITAGGLKTLIYSAQKLTKMLRGILKK</sequence>
<dbReference type="InterPro" id="IPR015222">
    <property type="entry name" value="Tam41"/>
</dbReference>
<keyword evidence="17 20" id="KW-1208">Phospholipid metabolism</keyword>
<evidence type="ECO:0000256" key="2">
    <source>
        <dbReference type="ARBA" id="ARBA00004443"/>
    </source>
</evidence>
<keyword evidence="11 20" id="KW-0999">Mitochondrion inner membrane</keyword>
<evidence type="ECO:0000256" key="18">
    <source>
        <dbReference type="ARBA" id="ARBA00029893"/>
    </source>
</evidence>
<comment type="catalytic activity">
    <reaction evidence="20">
        <text>a 1,2-diacyl-sn-glycero-3-phosphate + CTP + H(+) = a CDP-1,2-diacyl-sn-glycerol + diphosphate</text>
        <dbReference type="Rhea" id="RHEA:16229"/>
        <dbReference type="ChEBI" id="CHEBI:15378"/>
        <dbReference type="ChEBI" id="CHEBI:33019"/>
        <dbReference type="ChEBI" id="CHEBI:37563"/>
        <dbReference type="ChEBI" id="CHEBI:58332"/>
        <dbReference type="ChEBI" id="CHEBI:58608"/>
        <dbReference type="EC" id="2.7.7.41"/>
    </reaction>
</comment>
<comment type="pathway">
    <text evidence="4">Lipid metabolism.</text>
</comment>
<comment type="subcellular location">
    <subcellularLocation>
        <location evidence="2 20">Mitochondrion inner membrane</location>
        <topology evidence="2 20">Peripheral membrane protein</topology>
        <orientation evidence="2 20">Matrix side</orientation>
    </subcellularLocation>
</comment>
<evidence type="ECO:0000313" key="22">
    <source>
        <dbReference type="Proteomes" id="UP001163046"/>
    </source>
</evidence>
<dbReference type="EMBL" id="MU825875">
    <property type="protein sequence ID" value="KAJ7386808.1"/>
    <property type="molecule type" value="Genomic_DNA"/>
</dbReference>
<evidence type="ECO:0000256" key="6">
    <source>
        <dbReference type="ARBA" id="ARBA00012487"/>
    </source>
</evidence>
<dbReference type="OrthoDB" id="341477at2759"/>
<keyword evidence="9 20" id="KW-0808">Transferase</keyword>
<keyword evidence="14 20" id="KW-0496">Mitochondrion</keyword>
<keyword evidence="22" id="KW-1185">Reference proteome</keyword>
<dbReference type="GO" id="GO:0004605">
    <property type="term" value="F:phosphatidate cytidylyltransferase activity"/>
    <property type="evidence" value="ECO:0007669"/>
    <property type="project" value="UniProtKB-UniRule"/>
</dbReference>
<evidence type="ECO:0000256" key="11">
    <source>
        <dbReference type="ARBA" id="ARBA00022792"/>
    </source>
</evidence>
<evidence type="ECO:0000256" key="20">
    <source>
        <dbReference type="PIRNR" id="PIRNR028840"/>
    </source>
</evidence>
<dbReference type="GO" id="GO:0016024">
    <property type="term" value="P:CDP-diacylglycerol biosynthetic process"/>
    <property type="evidence" value="ECO:0007669"/>
    <property type="project" value="UniProtKB-UniRule"/>
</dbReference>
<dbReference type="PANTHER" id="PTHR13619:SF0">
    <property type="entry name" value="PHOSPHATIDATE CYTIDYLYLTRANSFERASE, MITOCHONDRIAL"/>
    <property type="match status" value="1"/>
</dbReference>
<comment type="function">
    <text evidence="20">Catalyzes the conversion of phosphatidic acid (PA) to CDP-diacylglycerol (CDP-DAG), an essential intermediate in the synthesis of phosphatidylglycerol, cardiolipin and phosphatidylinositol.</text>
</comment>
<keyword evidence="16 20" id="KW-0594">Phospholipid biosynthesis</keyword>
<keyword evidence="13 20" id="KW-0443">Lipid metabolism</keyword>
<proteinExistence type="inferred from homology"/>
<evidence type="ECO:0000256" key="15">
    <source>
        <dbReference type="ARBA" id="ARBA00023136"/>
    </source>
</evidence>
<keyword evidence="21" id="KW-0012">Acyltransferase</keyword>
<dbReference type="EC" id="2.7.7.41" evidence="6 20"/>
<accession>A0A9W9ZRW1</accession>
<comment type="cofactor">
    <cofactor evidence="1 20">
        <name>Mg(2+)</name>
        <dbReference type="ChEBI" id="CHEBI:18420"/>
    </cofactor>
</comment>
<dbReference type="AlphaFoldDB" id="A0A9W9ZRW1"/>
<name>A0A9W9ZRW1_9CNID</name>
<evidence type="ECO:0000256" key="13">
    <source>
        <dbReference type="ARBA" id="ARBA00023098"/>
    </source>
</evidence>
<dbReference type="GO" id="GO:0016746">
    <property type="term" value="F:acyltransferase activity"/>
    <property type="evidence" value="ECO:0007669"/>
    <property type="project" value="UniProtKB-KW"/>
</dbReference>
<evidence type="ECO:0000256" key="10">
    <source>
        <dbReference type="ARBA" id="ARBA00022695"/>
    </source>
</evidence>
<evidence type="ECO:0000256" key="9">
    <source>
        <dbReference type="ARBA" id="ARBA00022679"/>
    </source>
</evidence>
<dbReference type="GO" id="GO:0005743">
    <property type="term" value="C:mitochondrial inner membrane"/>
    <property type="evidence" value="ECO:0007669"/>
    <property type="project" value="UniProtKB-SubCell"/>
</dbReference>
<evidence type="ECO:0000256" key="14">
    <source>
        <dbReference type="ARBA" id="ARBA00023128"/>
    </source>
</evidence>
<protein>
    <recommendedName>
        <fullName evidence="7 20">Phosphatidate cytidylyltransferase, mitochondrial</fullName>
        <ecNumber evidence="6 20">2.7.7.41</ecNumber>
    </recommendedName>
    <alternativeName>
        <fullName evidence="18 20">CDP-diacylglycerol synthase</fullName>
    </alternativeName>
    <alternativeName>
        <fullName evidence="19 20">Mitochondrial translocator assembly and maintenance protein 41 homolog</fullName>
    </alternativeName>
</protein>
<keyword evidence="10 20" id="KW-0548">Nucleotidyltransferase</keyword>
<evidence type="ECO:0000256" key="1">
    <source>
        <dbReference type="ARBA" id="ARBA00001946"/>
    </source>
</evidence>
<evidence type="ECO:0000256" key="19">
    <source>
        <dbReference type="ARBA" id="ARBA00031502"/>
    </source>
</evidence>
<comment type="pathway">
    <text evidence="3 20">Phospholipid metabolism; CDP-diacylglycerol biosynthesis; CDP-diacylglycerol from sn-glycerol 3-phosphate: step 3/3.</text>
</comment>
<evidence type="ECO:0000256" key="16">
    <source>
        <dbReference type="ARBA" id="ARBA00023209"/>
    </source>
</evidence>
<comment type="similarity">
    <text evidence="5 20">Belongs to the TAM41 family.</text>
</comment>
<evidence type="ECO:0000256" key="17">
    <source>
        <dbReference type="ARBA" id="ARBA00023264"/>
    </source>
</evidence>
<dbReference type="Proteomes" id="UP001163046">
    <property type="component" value="Unassembled WGS sequence"/>
</dbReference>
<evidence type="ECO:0000256" key="3">
    <source>
        <dbReference type="ARBA" id="ARBA00005119"/>
    </source>
</evidence>
<evidence type="ECO:0000313" key="21">
    <source>
        <dbReference type="EMBL" id="KAJ7386808.1"/>
    </source>
</evidence>
<evidence type="ECO:0000256" key="4">
    <source>
        <dbReference type="ARBA" id="ARBA00005189"/>
    </source>
</evidence>
<evidence type="ECO:0000256" key="5">
    <source>
        <dbReference type="ARBA" id="ARBA00005458"/>
    </source>
</evidence>
<dbReference type="GO" id="GO:0032049">
    <property type="term" value="P:cardiolipin biosynthetic process"/>
    <property type="evidence" value="ECO:0007669"/>
    <property type="project" value="UniProtKB-UniRule"/>
</dbReference>
<keyword evidence="15 20" id="KW-0472">Membrane</keyword>